<feature type="region of interest" description="Disordered" evidence="1">
    <location>
        <begin position="19"/>
        <end position="56"/>
    </location>
</feature>
<protein>
    <submittedName>
        <fullName evidence="2">Uncharacterized protein</fullName>
    </submittedName>
</protein>
<proteinExistence type="predicted"/>
<gene>
    <name evidence="2" type="ORF">Scani_18440</name>
</gene>
<accession>A0A640S5E8</accession>
<dbReference type="EMBL" id="BLIN01000003">
    <property type="protein sequence ID" value="GFE05576.1"/>
    <property type="molecule type" value="Genomic_DNA"/>
</dbReference>
<comment type="caution">
    <text evidence="2">The sequence shown here is derived from an EMBL/GenBank/DDBJ whole genome shotgun (WGS) entry which is preliminary data.</text>
</comment>
<evidence type="ECO:0000313" key="3">
    <source>
        <dbReference type="Proteomes" id="UP000435837"/>
    </source>
</evidence>
<evidence type="ECO:0000313" key="2">
    <source>
        <dbReference type="EMBL" id="GFE05576.1"/>
    </source>
</evidence>
<reference evidence="2 3" key="1">
    <citation type="submission" date="2019-12" db="EMBL/GenBank/DDBJ databases">
        <title>Whole genome shotgun sequence of Streptomyces caniferus NBRC 15389.</title>
        <authorList>
            <person name="Ichikawa N."/>
            <person name="Kimura A."/>
            <person name="Kitahashi Y."/>
            <person name="Komaki H."/>
            <person name="Tamura T."/>
        </authorList>
    </citation>
    <scope>NUCLEOTIDE SEQUENCE [LARGE SCALE GENOMIC DNA]</scope>
    <source>
        <strain evidence="2 3">NBRC 15389</strain>
    </source>
</reference>
<organism evidence="2 3">
    <name type="scientific">Streptomyces caniferus</name>
    <dbReference type="NCBI Taxonomy" id="285557"/>
    <lineage>
        <taxon>Bacteria</taxon>
        <taxon>Bacillati</taxon>
        <taxon>Actinomycetota</taxon>
        <taxon>Actinomycetes</taxon>
        <taxon>Kitasatosporales</taxon>
        <taxon>Streptomycetaceae</taxon>
        <taxon>Streptomyces</taxon>
    </lineage>
</organism>
<dbReference type="Proteomes" id="UP000435837">
    <property type="component" value="Unassembled WGS sequence"/>
</dbReference>
<name>A0A640S5E8_9ACTN</name>
<sequence>MLLPSHPPLTIDLGAQVGRRHDGLPAGQLPQVPSGQSLRPRRRPASLTGLGQDASAVHYPKSAASEVHERGADAVAVAVGVRLPEHDGRAEIVVLVSVS</sequence>
<dbReference type="AlphaFoldDB" id="A0A640S5E8"/>
<evidence type="ECO:0000256" key="1">
    <source>
        <dbReference type="SAM" id="MobiDB-lite"/>
    </source>
</evidence>